<accession>A0A0D1LH36</accession>
<dbReference type="InterPro" id="IPR036775">
    <property type="entry name" value="DNA_pol_Y-fam_lit_finger_sf"/>
</dbReference>
<dbReference type="PATRIC" id="fig|137591.25.peg.1798"/>
<evidence type="ECO:0000259" key="6">
    <source>
        <dbReference type="PROSITE" id="PS50173"/>
    </source>
</evidence>
<reference evidence="7 8" key="1">
    <citation type="journal article" date="2015" name="Microbiology (Mosc.)">
        <title>Genomics of the Weissella cibaria species with an examination of its metabolic traits.</title>
        <authorList>
            <person name="Lynch K.M."/>
            <person name="Lucid A."/>
            <person name="Arendt E.K."/>
            <person name="Sleator R.D."/>
            <person name="Lucey B."/>
            <person name="Coffey A."/>
        </authorList>
    </citation>
    <scope>NUCLEOTIDE SEQUENCE [LARGE SCALE GENOMIC DNA]</scope>
    <source>
        <strain evidence="7 8">MG1</strain>
    </source>
</reference>
<dbReference type="Pfam" id="PF11798">
    <property type="entry name" value="IMS_HHH"/>
    <property type="match status" value="1"/>
</dbReference>
<evidence type="ECO:0000256" key="5">
    <source>
        <dbReference type="ARBA" id="ARBA00022932"/>
    </source>
</evidence>
<dbReference type="EC" id="2.7.7.7" evidence="7"/>
<keyword evidence="4" id="KW-0235">DNA replication</keyword>
<keyword evidence="8" id="KW-1185">Reference proteome</keyword>
<evidence type="ECO:0000256" key="3">
    <source>
        <dbReference type="ARBA" id="ARBA00022695"/>
    </source>
</evidence>
<dbReference type="GO" id="GO:0003887">
    <property type="term" value="F:DNA-directed DNA polymerase activity"/>
    <property type="evidence" value="ECO:0007669"/>
    <property type="project" value="UniProtKB-KW"/>
</dbReference>
<keyword evidence="2" id="KW-0515">Mutator protein</keyword>
<dbReference type="InterPro" id="IPR043502">
    <property type="entry name" value="DNA/RNA_pol_sf"/>
</dbReference>
<dbReference type="Gene3D" id="3.30.70.270">
    <property type="match status" value="1"/>
</dbReference>
<name>A0A0D1LH36_9LACO</name>
<evidence type="ECO:0000256" key="2">
    <source>
        <dbReference type="ARBA" id="ARBA00022457"/>
    </source>
</evidence>
<gene>
    <name evidence="7" type="primary">dinB_3</name>
    <name evidence="7" type="ORF">QX99_01827</name>
</gene>
<dbReference type="SUPFAM" id="SSF56672">
    <property type="entry name" value="DNA/RNA polymerases"/>
    <property type="match status" value="1"/>
</dbReference>
<evidence type="ECO:0000313" key="8">
    <source>
        <dbReference type="Proteomes" id="UP000032287"/>
    </source>
</evidence>
<dbReference type="AlphaFoldDB" id="A0A0D1LH36"/>
<dbReference type="Gene3D" id="3.30.1490.100">
    <property type="entry name" value="DNA polymerase, Y-family, little finger domain"/>
    <property type="match status" value="1"/>
</dbReference>
<protein>
    <submittedName>
        <fullName evidence="7">DinB_3 protein</fullName>
        <ecNumber evidence="7">2.7.7.7</ecNumber>
    </submittedName>
</protein>
<dbReference type="GO" id="GO:0042276">
    <property type="term" value="P:error-prone translesion synthesis"/>
    <property type="evidence" value="ECO:0007669"/>
    <property type="project" value="TreeGrafter"/>
</dbReference>
<dbReference type="InterPro" id="IPR001126">
    <property type="entry name" value="UmuC"/>
</dbReference>
<comment type="similarity">
    <text evidence="1">Belongs to the DNA polymerase type-Y family.</text>
</comment>
<dbReference type="PROSITE" id="PS50173">
    <property type="entry name" value="UMUC"/>
    <property type="match status" value="1"/>
</dbReference>
<dbReference type="GO" id="GO:0009432">
    <property type="term" value="P:SOS response"/>
    <property type="evidence" value="ECO:0007669"/>
    <property type="project" value="TreeGrafter"/>
</dbReference>
<proteinExistence type="inferred from homology"/>
<dbReference type="SUPFAM" id="SSF100879">
    <property type="entry name" value="Lesion bypass DNA polymerase (Y-family), little finger domain"/>
    <property type="match status" value="1"/>
</dbReference>
<dbReference type="InterPro" id="IPR043128">
    <property type="entry name" value="Rev_trsase/Diguanyl_cyclase"/>
</dbReference>
<dbReference type="PANTHER" id="PTHR11076:SF35">
    <property type="entry name" value="DNA REPAIR PROTEIN HOMOLOG YOBH"/>
    <property type="match status" value="1"/>
</dbReference>
<feature type="domain" description="UmuC" evidence="6">
    <location>
        <begin position="15"/>
        <end position="212"/>
    </location>
</feature>
<evidence type="ECO:0000256" key="1">
    <source>
        <dbReference type="ARBA" id="ARBA00010945"/>
    </source>
</evidence>
<dbReference type="EMBL" id="JWHU01000034">
    <property type="protein sequence ID" value="KIU19805.1"/>
    <property type="molecule type" value="Genomic_DNA"/>
</dbReference>
<dbReference type="RefSeq" id="WP_043712015.1">
    <property type="nucleotide sequence ID" value="NZ_JALOCT010000001.1"/>
</dbReference>
<dbReference type="Gene3D" id="3.40.1170.60">
    <property type="match status" value="1"/>
</dbReference>
<dbReference type="CDD" id="cd01700">
    <property type="entry name" value="PolY_Pol_V_umuC"/>
    <property type="match status" value="1"/>
</dbReference>
<sequence>MNISEVVNHEPRRKVMVIDSKSFYASVESVDRGLNPLQSLLVVMSQQENTNGGLVLAASPLAKKELGVKNVMRQRDVPNDPRLIIVNPRMNRYIAINKKVNDIFRKFVAEEDLHLYSIDESILDFTETWEYLKCKFGHDLTMAKLARIIQLQVKKELGLYLTVGIGDNPAMAKMALDITAKHDFNLIGEWHFETIPQYLWPIQELDEVWSIGGRTAKKLKRLGILSMRDLALFDPYRLKQEFGVRGEELFALAWGVDRSILKDKYIVKESSLSNSQVLPRDYDDPSEIEVVIREIGEQVASRLRAKNKIAGTVSLFIGYSYASSQAQRSHGFNVQMKITPTNRSGDISRALIQLFRDHYDGAVVRNIGVAGGRLQAAGFDQLDLLRPVTEQVNEAKIDTVLDDIRKKFGLTSLVKLSSIGQGGTMIERAGLVGGHNGGNAFG</sequence>
<dbReference type="GO" id="GO:0003684">
    <property type="term" value="F:damaged DNA binding"/>
    <property type="evidence" value="ECO:0007669"/>
    <property type="project" value="InterPro"/>
</dbReference>
<organism evidence="7 8">
    <name type="scientific">Weissella cibaria</name>
    <dbReference type="NCBI Taxonomy" id="137591"/>
    <lineage>
        <taxon>Bacteria</taxon>
        <taxon>Bacillati</taxon>
        <taxon>Bacillota</taxon>
        <taxon>Bacilli</taxon>
        <taxon>Lactobacillales</taxon>
        <taxon>Lactobacillaceae</taxon>
        <taxon>Weissella</taxon>
    </lineage>
</organism>
<dbReference type="Gene3D" id="1.10.150.20">
    <property type="entry name" value="5' to 3' exonuclease, C-terminal subdomain"/>
    <property type="match status" value="1"/>
</dbReference>
<evidence type="ECO:0000313" key="7">
    <source>
        <dbReference type="EMBL" id="KIU19805.1"/>
    </source>
</evidence>
<dbReference type="GO" id="GO:0006281">
    <property type="term" value="P:DNA repair"/>
    <property type="evidence" value="ECO:0007669"/>
    <property type="project" value="InterPro"/>
</dbReference>
<dbReference type="Pfam" id="PF11799">
    <property type="entry name" value="IMS_C"/>
    <property type="match status" value="1"/>
</dbReference>
<dbReference type="Pfam" id="PF00817">
    <property type="entry name" value="IMS"/>
    <property type="match status" value="1"/>
</dbReference>
<keyword evidence="5" id="KW-0239">DNA-directed DNA polymerase</keyword>
<dbReference type="GO" id="GO:0005829">
    <property type="term" value="C:cytosol"/>
    <property type="evidence" value="ECO:0007669"/>
    <property type="project" value="TreeGrafter"/>
</dbReference>
<dbReference type="InterPro" id="IPR050116">
    <property type="entry name" value="DNA_polymerase-Y"/>
</dbReference>
<evidence type="ECO:0000256" key="4">
    <source>
        <dbReference type="ARBA" id="ARBA00022705"/>
    </source>
</evidence>
<comment type="caution">
    <text evidence="7">The sequence shown here is derived from an EMBL/GenBank/DDBJ whole genome shotgun (WGS) entry which is preliminary data.</text>
</comment>
<dbReference type="PANTHER" id="PTHR11076">
    <property type="entry name" value="DNA REPAIR POLYMERASE UMUC / TRANSFERASE FAMILY MEMBER"/>
    <property type="match status" value="1"/>
</dbReference>
<dbReference type="InterPro" id="IPR017961">
    <property type="entry name" value="DNA_pol_Y-fam_little_finger"/>
</dbReference>
<keyword evidence="3 7" id="KW-0548">Nucleotidyltransferase</keyword>
<keyword evidence="7" id="KW-0808">Transferase</keyword>
<dbReference type="GO" id="GO:0006260">
    <property type="term" value="P:DNA replication"/>
    <property type="evidence" value="ECO:0007669"/>
    <property type="project" value="UniProtKB-KW"/>
</dbReference>
<dbReference type="Proteomes" id="UP000032287">
    <property type="component" value="Unassembled WGS sequence"/>
</dbReference>
<dbReference type="InterPro" id="IPR024728">
    <property type="entry name" value="PolY_HhH_motif"/>
</dbReference>